<reference evidence="6 7" key="1">
    <citation type="submission" date="2019-09" db="EMBL/GenBank/DDBJ databases">
        <authorList>
            <person name="Cao W.R."/>
        </authorList>
    </citation>
    <scope>NUCLEOTIDE SEQUENCE [LARGE SCALE GENOMIC DNA]</scope>
    <source>
        <strain evidence="7">a4</strain>
    </source>
</reference>
<keyword evidence="7" id="KW-1185">Reference proteome</keyword>
<dbReference type="PRINTS" id="PR00032">
    <property type="entry name" value="HTHARAC"/>
</dbReference>
<feature type="domain" description="HTH araC/xylS-type" evidence="5">
    <location>
        <begin position="455"/>
        <end position="563"/>
    </location>
</feature>
<gene>
    <name evidence="6" type="ORF">F7018_14230</name>
</gene>
<dbReference type="RefSeq" id="WP_150900759.1">
    <property type="nucleotide sequence ID" value="NZ_WAAU01000028.1"/>
</dbReference>
<accession>A0A7J5AAW0</accession>
<evidence type="ECO:0000256" key="3">
    <source>
        <dbReference type="ARBA" id="ARBA00023163"/>
    </source>
</evidence>
<evidence type="ECO:0000256" key="2">
    <source>
        <dbReference type="ARBA" id="ARBA00023125"/>
    </source>
</evidence>
<dbReference type="EMBL" id="WAAU01000028">
    <property type="protein sequence ID" value="KAB1154677.1"/>
    <property type="molecule type" value="Genomic_DNA"/>
</dbReference>
<evidence type="ECO:0000313" key="7">
    <source>
        <dbReference type="Proteomes" id="UP000467305"/>
    </source>
</evidence>
<dbReference type="GO" id="GO:0043565">
    <property type="term" value="F:sequence-specific DNA binding"/>
    <property type="evidence" value="ECO:0007669"/>
    <property type="project" value="InterPro"/>
</dbReference>
<feature type="transmembrane region" description="Helical" evidence="4">
    <location>
        <begin position="400"/>
        <end position="419"/>
    </location>
</feature>
<dbReference type="InterPro" id="IPR009057">
    <property type="entry name" value="Homeodomain-like_sf"/>
</dbReference>
<dbReference type="AlphaFoldDB" id="A0A7J5AAW0"/>
<dbReference type="InterPro" id="IPR018060">
    <property type="entry name" value="HTH_AraC"/>
</dbReference>
<dbReference type="Pfam" id="PF12833">
    <property type="entry name" value="HTH_18"/>
    <property type="match status" value="1"/>
</dbReference>
<keyword evidence="3" id="KW-0804">Transcription</keyword>
<keyword evidence="2" id="KW-0238">DNA-binding</keyword>
<dbReference type="PANTHER" id="PTHR43280">
    <property type="entry name" value="ARAC-FAMILY TRANSCRIPTIONAL REGULATOR"/>
    <property type="match status" value="1"/>
</dbReference>
<dbReference type="SUPFAM" id="SSF46689">
    <property type="entry name" value="Homeodomain-like"/>
    <property type="match status" value="1"/>
</dbReference>
<proteinExistence type="predicted"/>
<dbReference type="PANTHER" id="PTHR43280:SF2">
    <property type="entry name" value="HTH-TYPE TRANSCRIPTIONAL REGULATOR EXSA"/>
    <property type="match status" value="1"/>
</dbReference>
<evidence type="ECO:0000313" key="6">
    <source>
        <dbReference type="EMBL" id="KAB1154677.1"/>
    </source>
</evidence>
<keyword evidence="4" id="KW-0472">Membrane</keyword>
<dbReference type="PROSITE" id="PS01124">
    <property type="entry name" value="HTH_ARAC_FAMILY_2"/>
    <property type="match status" value="1"/>
</dbReference>
<comment type="caution">
    <text evidence="6">The sequence shown here is derived from an EMBL/GenBank/DDBJ whole genome shotgun (WGS) entry which is preliminary data.</text>
</comment>
<keyword evidence="4" id="KW-0812">Transmembrane</keyword>
<keyword evidence="4" id="KW-1133">Transmembrane helix</keyword>
<dbReference type="InterPro" id="IPR020449">
    <property type="entry name" value="Tscrpt_reg_AraC-type_HTH"/>
</dbReference>
<evidence type="ECO:0000256" key="4">
    <source>
        <dbReference type="SAM" id="Phobius"/>
    </source>
</evidence>
<dbReference type="SMART" id="SM00342">
    <property type="entry name" value="HTH_ARAC"/>
    <property type="match status" value="1"/>
</dbReference>
<dbReference type="Proteomes" id="UP000467305">
    <property type="component" value="Unassembled WGS sequence"/>
</dbReference>
<organism evidence="6 7">
    <name type="scientific">Tenacibaculum aiptasiae</name>
    <dbReference type="NCBI Taxonomy" id="426481"/>
    <lineage>
        <taxon>Bacteria</taxon>
        <taxon>Pseudomonadati</taxon>
        <taxon>Bacteroidota</taxon>
        <taxon>Flavobacteriia</taxon>
        <taxon>Flavobacteriales</taxon>
        <taxon>Flavobacteriaceae</taxon>
        <taxon>Tenacibaculum</taxon>
    </lineage>
</organism>
<evidence type="ECO:0000256" key="1">
    <source>
        <dbReference type="ARBA" id="ARBA00023015"/>
    </source>
</evidence>
<evidence type="ECO:0000259" key="5">
    <source>
        <dbReference type="PROSITE" id="PS01124"/>
    </source>
</evidence>
<dbReference type="Gene3D" id="1.10.10.60">
    <property type="entry name" value="Homeodomain-like"/>
    <property type="match status" value="2"/>
</dbReference>
<protein>
    <submittedName>
        <fullName evidence="6">Helix-turn-helix transcriptional regulator</fullName>
    </submittedName>
</protein>
<keyword evidence="1" id="KW-0805">Transcription regulation</keyword>
<sequence>MHKNFYFVLFIILFFNKKVYSQTRQLDSINLSKVDFFKNSNIDSLFYYCDKLENSKNICKKLEAKTGRAYGYYIQKNYTKTEKIIRRVINLVDSLNQSLDKPCLIDRKIASLNRLFWIKKNQEKYQEAYAILIEKENQISNHPVKDQLNFRNQLGLKLSKAVIKNKLGMHDKAKVLLLNSVSEIKNPIVKDHYNDDFFIQWQANVYNCLGDTYIALNGKNTNPNKVLLDSATYYYDKAYSTSKLLTPIHKDSKLFYNFRKTEILLAKKEYKKAIELINNYKNINNGCEYKHREYFQKAICFHNLNVSDSAIYYASKIIKDKKYCKTSKLITMYDILSNQYNKIHKIDSAYKYSSLNLKQYELARKNKDKTFNLFYDNNFNKAQKLNLEIKENGANKERKLILTFFILLIILATVLLYIYKKEKNKKEKLITKINNQQQPIEIEKKEYNIDDVLENKILDKIKDINENYEFLDSNFSISSITKDLQTNSTYVSFVFNKHYKESFKQYFTRRKIDYIINKLRTDGQYRKYSIQGLAQEVGYTNASAFSRAFKKQVGVTPSAFLKTLD</sequence>
<dbReference type="GO" id="GO:0003700">
    <property type="term" value="F:DNA-binding transcription factor activity"/>
    <property type="evidence" value="ECO:0007669"/>
    <property type="project" value="InterPro"/>
</dbReference>
<dbReference type="OrthoDB" id="5295174at2"/>
<name>A0A7J5AAW0_9FLAO</name>